<dbReference type="Gene3D" id="1.20.5.170">
    <property type="match status" value="1"/>
</dbReference>
<dbReference type="Pfam" id="PF07716">
    <property type="entry name" value="bZIP_2"/>
    <property type="match status" value="1"/>
</dbReference>
<keyword evidence="3" id="KW-1185">Reference proteome</keyword>
<accession>A0A915IM11</accession>
<dbReference type="WBParaSite" id="nRc.2.0.1.t15217-RA">
    <property type="protein sequence ID" value="nRc.2.0.1.t15217-RA"/>
    <property type="gene ID" value="nRc.2.0.1.g15217"/>
</dbReference>
<sequence>MSADANHFEVYNHHYYNNNTDCDPLLVDCDSILDEKLRPSIFYDSNLPQNDVDYPFNNGKIGNLNGKSSVEPSFPFLEASFDNCVTSLEDFRNFERSDENRFSDCFDDENADLTETNVTPRLTHVTGEKRGNFNSKVHIIRVIKRRTQSASLVDGNNNTTTATALHDIEYKRSFSDCPTNIDDNLLRKWREHRMKREKNNASVKRCREKKRLESLEIAARVKSLTAELTLRNEQIKKLMFEIEELKRENQKFKNEYRLLSHMPFDEKTMSVDQDLLLY</sequence>
<dbReference type="PROSITE" id="PS50217">
    <property type="entry name" value="BZIP"/>
    <property type="match status" value="1"/>
</dbReference>
<dbReference type="InterPro" id="IPR046347">
    <property type="entry name" value="bZIP_sf"/>
</dbReference>
<evidence type="ECO:0000256" key="1">
    <source>
        <dbReference type="SAM" id="Coils"/>
    </source>
</evidence>
<proteinExistence type="predicted"/>
<protein>
    <submittedName>
        <fullName evidence="4">BZIP domain-containing protein</fullName>
    </submittedName>
</protein>
<dbReference type="InterPro" id="IPR004827">
    <property type="entry name" value="bZIP"/>
</dbReference>
<name>A0A915IM11_ROMCU</name>
<evidence type="ECO:0000313" key="3">
    <source>
        <dbReference type="Proteomes" id="UP000887565"/>
    </source>
</evidence>
<dbReference type="GO" id="GO:0003700">
    <property type="term" value="F:DNA-binding transcription factor activity"/>
    <property type="evidence" value="ECO:0007669"/>
    <property type="project" value="InterPro"/>
</dbReference>
<keyword evidence="1" id="KW-0175">Coiled coil</keyword>
<feature type="coiled-coil region" evidence="1">
    <location>
        <begin position="228"/>
        <end position="262"/>
    </location>
</feature>
<organism evidence="3 4">
    <name type="scientific">Romanomermis culicivorax</name>
    <name type="common">Nematode worm</name>
    <dbReference type="NCBI Taxonomy" id="13658"/>
    <lineage>
        <taxon>Eukaryota</taxon>
        <taxon>Metazoa</taxon>
        <taxon>Ecdysozoa</taxon>
        <taxon>Nematoda</taxon>
        <taxon>Enoplea</taxon>
        <taxon>Dorylaimia</taxon>
        <taxon>Mermithida</taxon>
        <taxon>Mermithoidea</taxon>
        <taxon>Mermithidae</taxon>
        <taxon>Romanomermis</taxon>
    </lineage>
</organism>
<evidence type="ECO:0000313" key="4">
    <source>
        <dbReference type="WBParaSite" id="nRc.2.0.1.t15217-RA"/>
    </source>
</evidence>
<dbReference type="AlphaFoldDB" id="A0A915IM11"/>
<feature type="domain" description="BZIP" evidence="2">
    <location>
        <begin position="191"/>
        <end position="252"/>
    </location>
</feature>
<evidence type="ECO:0000259" key="2">
    <source>
        <dbReference type="PROSITE" id="PS50217"/>
    </source>
</evidence>
<reference evidence="4" key="1">
    <citation type="submission" date="2022-11" db="UniProtKB">
        <authorList>
            <consortium name="WormBaseParasite"/>
        </authorList>
    </citation>
    <scope>IDENTIFICATION</scope>
</reference>
<dbReference type="SMART" id="SM00338">
    <property type="entry name" value="BRLZ"/>
    <property type="match status" value="1"/>
</dbReference>
<dbReference type="SUPFAM" id="SSF57959">
    <property type="entry name" value="Leucine zipper domain"/>
    <property type="match status" value="1"/>
</dbReference>
<dbReference type="Proteomes" id="UP000887565">
    <property type="component" value="Unplaced"/>
</dbReference>